<dbReference type="EMBL" id="VIWX01000001">
    <property type="protein sequence ID" value="TWG08855.1"/>
    <property type="molecule type" value="Genomic_DNA"/>
</dbReference>
<dbReference type="Gene3D" id="3.90.1640.10">
    <property type="entry name" value="inorganic pyrophosphatase (n-terminal core)"/>
    <property type="match status" value="1"/>
</dbReference>
<dbReference type="PANTHER" id="PTHR47618:SF1">
    <property type="entry name" value="BIFUNCTIONAL OLIGORIBONUCLEASE AND PAP PHOSPHATASE NRNA"/>
    <property type="match status" value="1"/>
</dbReference>
<dbReference type="RefSeq" id="WP_186459289.1">
    <property type="nucleotide sequence ID" value="NZ_VIWX01000001.1"/>
</dbReference>
<dbReference type="Pfam" id="PF01368">
    <property type="entry name" value="DHH"/>
    <property type="match status" value="1"/>
</dbReference>
<dbReference type="PANTHER" id="PTHR47618">
    <property type="entry name" value="BIFUNCTIONAL OLIGORIBONUCLEASE AND PAP PHOSPHATASE NRNA"/>
    <property type="match status" value="1"/>
</dbReference>
<dbReference type="AlphaFoldDB" id="A0A561VB44"/>
<dbReference type="Proteomes" id="UP000316184">
    <property type="component" value="Unassembled WGS sequence"/>
</dbReference>
<proteinExistence type="predicted"/>
<keyword evidence="4" id="KW-1185">Reference proteome</keyword>
<dbReference type="InterPro" id="IPR003156">
    <property type="entry name" value="DHHA1_dom"/>
</dbReference>
<dbReference type="InterPro" id="IPR051319">
    <property type="entry name" value="Oligoribo/pAp-PDE_c-di-AMP_PDE"/>
</dbReference>
<evidence type="ECO:0000313" key="3">
    <source>
        <dbReference type="EMBL" id="TWG08855.1"/>
    </source>
</evidence>
<feature type="domain" description="DHHA1" evidence="2">
    <location>
        <begin position="255"/>
        <end position="330"/>
    </location>
</feature>
<reference evidence="3 4" key="1">
    <citation type="submission" date="2019-06" db="EMBL/GenBank/DDBJ databases">
        <title>Sequencing the genomes of 1000 actinobacteria strains.</title>
        <authorList>
            <person name="Klenk H.-P."/>
        </authorList>
    </citation>
    <scope>NUCLEOTIDE SEQUENCE [LARGE SCALE GENOMIC DNA]</scope>
    <source>
        <strain evidence="3 4">DSM 46699</strain>
    </source>
</reference>
<evidence type="ECO:0000259" key="1">
    <source>
        <dbReference type="Pfam" id="PF01368"/>
    </source>
</evidence>
<dbReference type="InterPro" id="IPR001667">
    <property type="entry name" value="DDH_dom"/>
</dbReference>
<dbReference type="SUPFAM" id="SSF64182">
    <property type="entry name" value="DHH phosphoesterases"/>
    <property type="match status" value="1"/>
</dbReference>
<accession>A0A561VB44</accession>
<dbReference type="Gene3D" id="3.10.310.30">
    <property type="match status" value="1"/>
</dbReference>
<protein>
    <submittedName>
        <fullName evidence="3">Phosphoesterase RecJ-like protein</fullName>
    </submittedName>
</protein>
<gene>
    <name evidence="3" type="ORF">FHU35_111482</name>
</gene>
<feature type="domain" description="DDH" evidence="1">
    <location>
        <begin position="28"/>
        <end position="173"/>
    </location>
</feature>
<dbReference type="Pfam" id="PF02272">
    <property type="entry name" value="DHHA1"/>
    <property type="match status" value="1"/>
</dbReference>
<dbReference type="GO" id="GO:0003676">
    <property type="term" value="F:nucleic acid binding"/>
    <property type="evidence" value="ECO:0007669"/>
    <property type="project" value="InterPro"/>
</dbReference>
<dbReference type="InterPro" id="IPR038763">
    <property type="entry name" value="DHH_sf"/>
</dbReference>
<comment type="caution">
    <text evidence="3">The sequence shown here is derived from an EMBL/GenBank/DDBJ whole genome shotgun (WGS) entry which is preliminary data.</text>
</comment>
<evidence type="ECO:0000313" key="4">
    <source>
        <dbReference type="Proteomes" id="UP000316184"/>
    </source>
</evidence>
<sequence length="340" mass="35377">MRGQPDSGESLAEAVALAAGELAVASDVTLFGHVNPDADALGSALALGRALKKRGSAVRVSFGHPDEPARSLRGLDADGLIVPPSEVPAAPPLLVVCDTGSLDRLGKLADRVEATIAAGGEVIVLDHHVSNTRYGTLHVIDESAEATVLIVQRVLDELRVELDQPIARCLYAGLVTDTRSFRHAGADVHRVAARLIEAGVEPEATTKPMLDTHPFAFMGMLADVLARAQLEPAAAQGLGLVHATVREDQAVGLGGEDVDSVIDLIRTTSEAEVAAVLKEIGAGQWSVSLRADSRIDVSHAANACGGGGHRLASGFTARGEEHEILSALRKALDDAPLLTS</sequence>
<organism evidence="3 4">
    <name type="scientific">Saccharopolyspora dendranthemae</name>
    <dbReference type="NCBI Taxonomy" id="1181886"/>
    <lineage>
        <taxon>Bacteria</taxon>
        <taxon>Bacillati</taxon>
        <taxon>Actinomycetota</taxon>
        <taxon>Actinomycetes</taxon>
        <taxon>Pseudonocardiales</taxon>
        <taxon>Pseudonocardiaceae</taxon>
        <taxon>Saccharopolyspora</taxon>
    </lineage>
</organism>
<name>A0A561VB44_9PSEU</name>
<evidence type="ECO:0000259" key="2">
    <source>
        <dbReference type="Pfam" id="PF02272"/>
    </source>
</evidence>